<accession>A0AAV5CDC2</accession>
<name>A0AAV5CDC2_ELECO</name>
<dbReference type="EMBL" id="BQKI01000006">
    <property type="protein sequence ID" value="GJM96239.1"/>
    <property type="molecule type" value="Genomic_DNA"/>
</dbReference>
<protein>
    <submittedName>
        <fullName evidence="1">Uncharacterized protein</fullName>
    </submittedName>
</protein>
<reference evidence="1" key="1">
    <citation type="journal article" date="2018" name="DNA Res.">
        <title>Multiple hybrid de novo genome assembly of finger millet, an orphan allotetraploid crop.</title>
        <authorList>
            <person name="Hatakeyama M."/>
            <person name="Aluri S."/>
            <person name="Balachadran M.T."/>
            <person name="Sivarajan S.R."/>
            <person name="Patrignani A."/>
            <person name="Gruter S."/>
            <person name="Poveda L."/>
            <person name="Shimizu-Inatsugi R."/>
            <person name="Baeten J."/>
            <person name="Francoijs K.J."/>
            <person name="Nataraja K.N."/>
            <person name="Reddy Y.A.N."/>
            <person name="Phadnis S."/>
            <person name="Ravikumar R.L."/>
            <person name="Schlapbach R."/>
            <person name="Sreeman S.M."/>
            <person name="Shimizu K.K."/>
        </authorList>
    </citation>
    <scope>NUCLEOTIDE SEQUENCE</scope>
</reference>
<dbReference type="Proteomes" id="UP001054889">
    <property type="component" value="Unassembled WGS sequence"/>
</dbReference>
<proteinExistence type="predicted"/>
<comment type="caution">
    <text evidence="1">The sequence shown here is derived from an EMBL/GenBank/DDBJ whole genome shotgun (WGS) entry which is preliminary data.</text>
</comment>
<reference evidence="1" key="2">
    <citation type="submission" date="2021-12" db="EMBL/GenBank/DDBJ databases">
        <title>Resequencing data analysis of finger millet.</title>
        <authorList>
            <person name="Hatakeyama M."/>
            <person name="Aluri S."/>
            <person name="Balachadran M.T."/>
            <person name="Sivarajan S.R."/>
            <person name="Poveda L."/>
            <person name="Shimizu-Inatsugi R."/>
            <person name="Schlapbach R."/>
            <person name="Sreeman S.M."/>
            <person name="Shimizu K.K."/>
        </authorList>
    </citation>
    <scope>NUCLEOTIDE SEQUENCE</scope>
</reference>
<sequence length="158" mass="18517">MHNITKLERIANNPSLRKIEVINCPRLKVLEDLPALRRFSWENLNAETLPEYLVEIKIIKLEIKCNLILFEKISMKDATDEWKMIKHIQQVKVYGDKWPDGTYKSYIYLNKGQVISTKIGESDKSTGIYLMSNFPSLEWYDQKRGTTQIWVVADHGRS</sequence>
<dbReference type="AlphaFoldDB" id="A0AAV5CDC2"/>
<evidence type="ECO:0000313" key="2">
    <source>
        <dbReference type="Proteomes" id="UP001054889"/>
    </source>
</evidence>
<evidence type="ECO:0000313" key="1">
    <source>
        <dbReference type="EMBL" id="GJM96239.1"/>
    </source>
</evidence>
<gene>
    <name evidence="1" type="primary">ga13057</name>
    <name evidence="1" type="ORF">PR202_ga13057</name>
</gene>
<organism evidence="1 2">
    <name type="scientific">Eleusine coracana subsp. coracana</name>
    <dbReference type="NCBI Taxonomy" id="191504"/>
    <lineage>
        <taxon>Eukaryota</taxon>
        <taxon>Viridiplantae</taxon>
        <taxon>Streptophyta</taxon>
        <taxon>Embryophyta</taxon>
        <taxon>Tracheophyta</taxon>
        <taxon>Spermatophyta</taxon>
        <taxon>Magnoliopsida</taxon>
        <taxon>Liliopsida</taxon>
        <taxon>Poales</taxon>
        <taxon>Poaceae</taxon>
        <taxon>PACMAD clade</taxon>
        <taxon>Chloridoideae</taxon>
        <taxon>Cynodonteae</taxon>
        <taxon>Eleusininae</taxon>
        <taxon>Eleusine</taxon>
    </lineage>
</organism>
<keyword evidence="2" id="KW-1185">Reference proteome</keyword>